<evidence type="ECO:0000313" key="3">
    <source>
        <dbReference type="Proteomes" id="UP001623290"/>
    </source>
</evidence>
<gene>
    <name evidence="2" type="ORF">RPE78_08730</name>
</gene>
<reference evidence="2 3" key="1">
    <citation type="submission" date="2023-09" db="EMBL/GenBank/DDBJ databases">
        <title>Thioclava shenzhenensis sp. nov., a multidrug resistant bacteria-antagonizing species isolated from coastal seawater.</title>
        <authorList>
            <person name="Long M."/>
        </authorList>
    </citation>
    <scope>NUCLEOTIDE SEQUENCE [LARGE SCALE GENOMIC DNA]</scope>
    <source>
        <strain evidence="2 3">FTW29</strain>
    </source>
</reference>
<dbReference type="RefSeq" id="WP_406720320.1">
    <property type="nucleotide sequence ID" value="NZ_CP135443.1"/>
</dbReference>
<organism evidence="2 3">
    <name type="scientific">Thioclava litoralis</name>
    <dbReference type="NCBI Taxonomy" id="3076557"/>
    <lineage>
        <taxon>Bacteria</taxon>
        <taxon>Pseudomonadati</taxon>
        <taxon>Pseudomonadota</taxon>
        <taxon>Alphaproteobacteria</taxon>
        <taxon>Rhodobacterales</taxon>
        <taxon>Paracoccaceae</taxon>
        <taxon>Thioclava</taxon>
    </lineage>
</organism>
<sequence>MDRIIRHMMQRGVKITIKGPELSRRIVLNPDLGVVGDAPPTRDDFYNPPLKPMRAVPPLHGSSHTKHPSCTC</sequence>
<dbReference type="Proteomes" id="UP001623290">
    <property type="component" value="Chromosome"/>
</dbReference>
<feature type="compositionally biased region" description="Basic residues" evidence="1">
    <location>
        <begin position="63"/>
        <end position="72"/>
    </location>
</feature>
<evidence type="ECO:0000256" key="1">
    <source>
        <dbReference type="SAM" id="MobiDB-lite"/>
    </source>
</evidence>
<protein>
    <submittedName>
        <fullName evidence="2">Uncharacterized protein</fullName>
    </submittedName>
</protein>
<keyword evidence="3" id="KW-1185">Reference proteome</keyword>
<evidence type="ECO:0000313" key="2">
    <source>
        <dbReference type="EMBL" id="WRY32795.1"/>
    </source>
</evidence>
<proteinExistence type="predicted"/>
<accession>A0ABZ1DVL0</accession>
<name>A0ABZ1DVL0_9RHOB</name>
<feature type="region of interest" description="Disordered" evidence="1">
    <location>
        <begin position="39"/>
        <end position="72"/>
    </location>
</feature>
<dbReference type="EMBL" id="CP135443">
    <property type="protein sequence ID" value="WRY32795.1"/>
    <property type="molecule type" value="Genomic_DNA"/>
</dbReference>